<evidence type="ECO:0000256" key="1">
    <source>
        <dbReference type="SAM" id="SignalP"/>
    </source>
</evidence>
<accession>A0ABQ8GAA1</accession>
<proteinExistence type="predicted"/>
<name>A0ABQ8GAA1_9PEZI</name>
<evidence type="ECO:0008006" key="4">
    <source>
        <dbReference type="Google" id="ProtNLM"/>
    </source>
</evidence>
<feature type="signal peptide" evidence="1">
    <location>
        <begin position="1"/>
        <end position="21"/>
    </location>
</feature>
<keyword evidence="3" id="KW-1185">Reference proteome</keyword>
<organism evidence="2 3">
    <name type="scientific">Macrophomina phaseolina</name>
    <dbReference type="NCBI Taxonomy" id="35725"/>
    <lineage>
        <taxon>Eukaryota</taxon>
        <taxon>Fungi</taxon>
        <taxon>Dikarya</taxon>
        <taxon>Ascomycota</taxon>
        <taxon>Pezizomycotina</taxon>
        <taxon>Dothideomycetes</taxon>
        <taxon>Dothideomycetes incertae sedis</taxon>
        <taxon>Botryosphaeriales</taxon>
        <taxon>Botryosphaeriaceae</taxon>
        <taxon>Macrophomina</taxon>
    </lineage>
</organism>
<keyword evidence="1" id="KW-0732">Signal</keyword>
<reference evidence="2 3" key="1">
    <citation type="journal article" date="2021" name="Nat. Commun.">
        <title>Genetic determinants of endophytism in the Arabidopsis root mycobiome.</title>
        <authorList>
            <person name="Mesny F."/>
            <person name="Miyauchi S."/>
            <person name="Thiergart T."/>
            <person name="Pickel B."/>
            <person name="Atanasova L."/>
            <person name="Karlsson M."/>
            <person name="Huettel B."/>
            <person name="Barry K.W."/>
            <person name="Haridas S."/>
            <person name="Chen C."/>
            <person name="Bauer D."/>
            <person name="Andreopoulos W."/>
            <person name="Pangilinan J."/>
            <person name="LaButti K."/>
            <person name="Riley R."/>
            <person name="Lipzen A."/>
            <person name="Clum A."/>
            <person name="Drula E."/>
            <person name="Henrissat B."/>
            <person name="Kohler A."/>
            <person name="Grigoriev I.V."/>
            <person name="Martin F.M."/>
            <person name="Hacquard S."/>
        </authorList>
    </citation>
    <scope>NUCLEOTIDE SEQUENCE [LARGE SCALE GENOMIC DNA]</scope>
    <source>
        <strain evidence="2 3">MPI-SDFR-AT-0080</strain>
    </source>
</reference>
<protein>
    <recommendedName>
        <fullName evidence="4">Extracellular membrane protein CFEM domain-containing protein</fullName>
    </recommendedName>
</protein>
<gene>
    <name evidence="2" type="ORF">B0J12DRAFT_699451</name>
</gene>
<comment type="caution">
    <text evidence="2">The sequence shown here is derived from an EMBL/GenBank/DDBJ whole genome shotgun (WGS) entry which is preliminary data.</text>
</comment>
<dbReference type="Proteomes" id="UP000774617">
    <property type="component" value="Unassembled WGS sequence"/>
</dbReference>
<evidence type="ECO:0000313" key="2">
    <source>
        <dbReference type="EMBL" id="KAH7050036.1"/>
    </source>
</evidence>
<feature type="chain" id="PRO_5045128202" description="Extracellular membrane protein CFEM domain-containing protein" evidence="1">
    <location>
        <begin position="22"/>
        <end position="109"/>
    </location>
</feature>
<sequence length="109" mass="11212">MQNKLIALFFALAAVGTAIDANDIPAACKTQCQPVVELTQGCDLANDENDAAEYACVCNAIDAVVQLTTCSDCVAANGGTDFDDVDDAPENDVLGILTACKTPGAVEID</sequence>
<dbReference type="EMBL" id="JAGTJR010000013">
    <property type="protein sequence ID" value="KAH7050036.1"/>
    <property type="molecule type" value="Genomic_DNA"/>
</dbReference>
<evidence type="ECO:0000313" key="3">
    <source>
        <dbReference type="Proteomes" id="UP000774617"/>
    </source>
</evidence>